<sequence length="285" mass="30415">MTYRPPSPYAPPRRRPRLTRRGRLALLLGALVAAAVAVAVTLPLLLTRDEPVVEQPRALLVPEGWRAGQVYTAVDRALGVPEGTARKAAAASALPLPAAAGGNPEGYLFPATYPVLDATTPAGLLRFMVDTAGKRFGAARIAEGARAHGMSVYETVIAASIVQAEADNPEDMAKVARVVHNRLARGMALQMDSTLNYALGRSTVDTTLEDTRLRSPYNTYERKGLPPTPIGNPGDQAMDAVIRPADGDWLYFVTVTPGDTRFTADYAAHQANVAEFNANRGAEKG</sequence>
<proteinExistence type="inferred from homology"/>
<keyword evidence="2 7" id="KW-0812">Transmembrane</keyword>
<keyword evidence="5 7" id="KW-0456">Lyase</keyword>
<evidence type="ECO:0000256" key="5">
    <source>
        <dbReference type="ARBA" id="ARBA00023239"/>
    </source>
</evidence>
<evidence type="ECO:0000256" key="7">
    <source>
        <dbReference type="HAMAP-Rule" id="MF_02065"/>
    </source>
</evidence>
<dbReference type="PANTHER" id="PTHR30518:SF2">
    <property type="entry name" value="ENDOLYTIC MUREIN TRANSGLYCOSYLASE"/>
    <property type="match status" value="1"/>
</dbReference>
<keyword evidence="4 7" id="KW-0472">Membrane</keyword>
<dbReference type="Proteomes" id="UP001602370">
    <property type="component" value="Unassembled WGS sequence"/>
</dbReference>
<dbReference type="NCBIfam" id="TIGR00247">
    <property type="entry name" value="endolytic transglycosylase MltG"/>
    <property type="match status" value="1"/>
</dbReference>
<evidence type="ECO:0000256" key="3">
    <source>
        <dbReference type="ARBA" id="ARBA00022989"/>
    </source>
</evidence>
<dbReference type="RefSeq" id="WP_030316790.1">
    <property type="nucleotide sequence ID" value="NZ_JBIBDZ010000004.1"/>
</dbReference>
<dbReference type="PANTHER" id="PTHR30518">
    <property type="entry name" value="ENDOLYTIC MUREIN TRANSGLYCOSYLASE"/>
    <property type="match status" value="1"/>
</dbReference>
<dbReference type="HAMAP" id="MF_02065">
    <property type="entry name" value="MltG"/>
    <property type="match status" value="1"/>
</dbReference>
<name>A0ABW6XRI5_9ACTN</name>
<keyword evidence="3 7" id="KW-1133">Transmembrane helix</keyword>
<evidence type="ECO:0000256" key="1">
    <source>
        <dbReference type="ARBA" id="ARBA00022475"/>
    </source>
</evidence>
<protein>
    <recommendedName>
        <fullName evidence="7">Endolytic murein transglycosylase</fullName>
        <ecNumber evidence="7">4.2.2.29</ecNumber>
    </recommendedName>
    <alternativeName>
        <fullName evidence="7">Peptidoglycan lytic transglycosylase</fullName>
    </alternativeName>
    <alternativeName>
        <fullName evidence="7">Peptidoglycan polymerization terminase</fullName>
    </alternativeName>
</protein>
<organism evidence="8 9">
    <name type="scientific">Streptomyces flavochromogenes</name>
    <dbReference type="NCBI Taxonomy" id="68199"/>
    <lineage>
        <taxon>Bacteria</taxon>
        <taxon>Bacillati</taxon>
        <taxon>Actinomycetota</taxon>
        <taxon>Actinomycetes</taxon>
        <taxon>Kitasatosporales</taxon>
        <taxon>Streptomycetaceae</taxon>
        <taxon>Streptomyces</taxon>
    </lineage>
</organism>
<evidence type="ECO:0000256" key="2">
    <source>
        <dbReference type="ARBA" id="ARBA00022692"/>
    </source>
</evidence>
<keyword evidence="6 7" id="KW-0961">Cell wall biogenesis/degradation</keyword>
<dbReference type="EMBL" id="JBIBDZ010000004">
    <property type="protein sequence ID" value="MFF5920093.1"/>
    <property type="molecule type" value="Genomic_DNA"/>
</dbReference>
<evidence type="ECO:0000313" key="8">
    <source>
        <dbReference type="EMBL" id="MFF5920093.1"/>
    </source>
</evidence>
<evidence type="ECO:0000313" key="9">
    <source>
        <dbReference type="Proteomes" id="UP001602370"/>
    </source>
</evidence>
<dbReference type="Pfam" id="PF02618">
    <property type="entry name" value="YceG"/>
    <property type="match status" value="1"/>
</dbReference>
<evidence type="ECO:0000256" key="4">
    <source>
        <dbReference type="ARBA" id="ARBA00023136"/>
    </source>
</evidence>
<comment type="similarity">
    <text evidence="7">Belongs to the transglycosylase MltG family.</text>
</comment>
<evidence type="ECO:0000256" key="6">
    <source>
        <dbReference type="ARBA" id="ARBA00023316"/>
    </source>
</evidence>
<accession>A0ABW6XRI5</accession>
<feature type="site" description="Important for catalytic activity" evidence="7">
    <location>
        <position position="165"/>
    </location>
</feature>
<dbReference type="EC" id="4.2.2.29" evidence="7"/>
<reference evidence="8 9" key="1">
    <citation type="submission" date="2024-10" db="EMBL/GenBank/DDBJ databases">
        <title>The Natural Products Discovery Center: Release of the First 8490 Sequenced Strains for Exploring Actinobacteria Biosynthetic Diversity.</title>
        <authorList>
            <person name="Kalkreuter E."/>
            <person name="Kautsar S.A."/>
            <person name="Yang D."/>
            <person name="Bader C.D."/>
            <person name="Teijaro C.N."/>
            <person name="Fluegel L."/>
            <person name="Davis C.M."/>
            <person name="Simpson J.R."/>
            <person name="Lauterbach L."/>
            <person name="Steele A.D."/>
            <person name="Gui C."/>
            <person name="Meng S."/>
            <person name="Li G."/>
            <person name="Viehrig K."/>
            <person name="Ye F."/>
            <person name="Su P."/>
            <person name="Kiefer A.F."/>
            <person name="Nichols A."/>
            <person name="Cepeda A.J."/>
            <person name="Yan W."/>
            <person name="Fan B."/>
            <person name="Jiang Y."/>
            <person name="Adhikari A."/>
            <person name="Zheng C.-J."/>
            <person name="Schuster L."/>
            <person name="Cowan T.M."/>
            <person name="Smanski M.J."/>
            <person name="Chevrette M.G."/>
            <person name="De Carvalho L.P.S."/>
            <person name="Shen B."/>
        </authorList>
    </citation>
    <scope>NUCLEOTIDE SEQUENCE [LARGE SCALE GENOMIC DNA]</scope>
    <source>
        <strain evidence="8 9">NPDC012605</strain>
    </source>
</reference>
<comment type="caution">
    <text evidence="8">The sequence shown here is derived from an EMBL/GenBank/DDBJ whole genome shotgun (WGS) entry which is preliminary data.</text>
</comment>
<keyword evidence="1 7" id="KW-1003">Cell membrane</keyword>
<gene>
    <name evidence="7 8" type="primary">mltG</name>
    <name evidence="8" type="ORF">ACFY8C_17410</name>
</gene>
<keyword evidence="9" id="KW-1185">Reference proteome</keyword>
<comment type="function">
    <text evidence="7">Functions as a peptidoglycan terminase that cleaves nascent peptidoglycan strands endolytically to terminate their elongation.</text>
</comment>
<comment type="catalytic activity">
    <reaction evidence="7">
        <text>a peptidoglycan chain = a peptidoglycan chain with N-acetyl-1,6-anhydromuramyl-[peptide] at the reducing end + a peptidoglycan chain with N-acetylglucosamine at the non-reducing end.</text>
        <dbReference type="EC" id="4.2.2.29"/>
    </reaction>
</comment>
<dbReference type="InterPro" id="IPR003770">
    <property type="entry name" value="MLTG-like"/>
</dbReference>
<dbReference type="CDD" id="cd08010">
    <property type="entry name" value="MltG_like"/>
    <property type="match status" value="1"/>
</dbReference>